<reference evidence="11" key="1">
    <citation type="journal article" date="2019" name="Int. J. Syst. Evol. Microbiol.">
        <title>The Global Catalogue of Microorganisms (GCM) 10K type strain sequencing project: providing services to taxonomists for standard genome sequencing and annotation.</title>
        <authorList>
            <consortium name="The Broad Institute Genomics Platform"/>
            <consortium name="The Broad Institute Genome Sequencing Center for Infectious Disease"/>
            <person name="Wu L."/>
            <person name="Ma J."/>
        </authorList>
    </citation>
    <scope>NUCLEOTIDE SEQUENCE [LARGE SCALE GENOMIC DNA]</scope>
    <source>
        <strain evidence="11">JCM 16242</strain>
    </source>
</reference>
<sequence length="138" mass="15173">MIVLDTNVLSEFMRSQPDERVVAWLNRQARSNLFTTAVTRGEMLYGVLILPDGQRKTRLQQEITAIFAVDMAGRVLPYDEAAADAHAAIAAARRTQGRPVDQSDAMIAGIARSHGATLATRNVRDFEGCGIPLVDPWH</sequence>
<evidence type="ECO:0000256" key="7">
    <source>
        <dbReference type="ARBA" id="ARBA00038093"/>
    </source>
</evidence>
<feature type="domain" description="PIN" evidence="9">
    <location>
        <begin position="2"/>
        <end position="124"/>
    </location>
</feature>
<dbReference type="Gene3D" id="3.40.50.1010">
    <property type="entry name" value="5'-nuclease"/>
    <property type="match status" value="1"/>
</dbReference>
<dbReference type="SUPFAM" id="SSF88723">
    <property type="entry name" value="PIN domain-like"/>
    <property type="match status" value="1"/>
</dbReference>
<keyword evidence="11" id="KW-1185">Reference proteome</keyword>
<evidence type="ECO:0000256" key="8">
    <source>
        <dbReference type="HAMAP-Rule" id="MF_00265"/>
    </source>
</evidence>
<dbReference type="InterPro" id="IPR002716">
    <property type="entry name" value="PIN_dom"/>
</dbReference>
<name>A0ABP3DXB3_9GAMM</name>
<gene>
    <name evidence="8" type="primary">vapC</name>
    <name evidence="10" type="ORF">GCM10009126_09370</name>
</gene>
<evidence type="ECO:0000256" key="2">
    <source>
        <dbReference type="ARBA" id="ARBA00022649"/>
    </source>
</evidence>
<keyword evidence="4 8" id="KW-0479">Metal-binding</keyword>
<keyword evidence="6 8" id="KW-0460">Magnesium</keyword>
<accession>A0ABP3DXB3</accession>
<dbReference type="Pfam" id="PF01850">
    <property type="entry name" value="PIN"/>
    <property type="match status" value="1"/>
</dbReference>
<keyword evidence="2 8" id="KW-1277">Toxin-antitoxin system</keyword>
<evidence type="ECO:0000256" key="6">
    <source>
        <dbReference type="ARBA" id="ARBA00022842"/>
    </source>
</evidence>
<evidence type="ECO:0000256" key="3">
    <source>
        <dbReference type="ARBA" id="ARBA00022722"/>
    </source>
</evidence>
<dbReference type="Proteomes" id="UP001500657">
    <property type="component" value="Unassembled WGS sequence"/>
</dbReference>
<organism evidence="10 11">
    <name type="scientific">Rhodanobacter caeni</name>
    <dbReference type="NCBI Taxonomy" id="657654"/>
    <lineage>
        <taxon>Bacteria</taxon>
        <taxon>Pseudomonadati</taxon>
        <taxon>Pseudomonadota</taxon>
        <taxon>Gammaproteobacteria</taxon>
        <taxon>Lysobacterales</taxon>
        <taxon>Rhodanobacteraceae</taxon>
        <taxon>Rhodanobacter</taxon>
    </lineage>
</organism>
<keyword evidence="3 8" id="KW-0540">Nuclease</keyword>
<evidence type="ECO:0000313" key="10">
    <source>
        <dbReference type="EMBL" id="GAA0245898.1"/>
    </source>
</evidence>
<evidence type="ECO:0000256" key="1">
    <source>
        <dbReference type="ARBA" id="ARBA00001946"/>
    </source>
</evidence>
<evidence type="ECO:0000259" key="9">
    <source>
        <dbReference type="Pfam" id="PF01850"/>
    </source>
</evidence>
<feature type="binding site" evidence="8">
    <location>
        <position position="5"/>
    </location>
    <ligand>
        <name>Mg(2+)</name>
        <dbReference type="ChEBI" id="CHEBI:18420"/>
    </ligand>
</feature>
<dbReference type="PANTHER" id="PTHR33653">
    <property type="entry name" value="RIBONUCLEASE VAPC2"/>
    <property type="match status" value="1"/>
</dbReference>
<dbReference type="HAMAP" id="MF_00265">
    <property type="entry name" value="VapC_Nob1"/>
    <property type="match status" value="1"/>
</dbReference>
<keyword evidence="5 8" id="KW-0378">Hydrolase</keyword>
<dbReference type="InterPro" id="IPR050556">
    <property type="entry name" value="Type_II_TA_system_RNase"/>
</dbReference>
<dbReference type="InterPro" id="IPR022907">
    <property type="entry name" value="VapC_family"/>
</dbReference>
<evidence type="ECO:0000313" key="11">
    <source>
        <dbReference type="Proteomes" id="UP001500657"/>
    </source>
</evidence>
<proteinExistence type="inferred from homology"/>
<dbReference type="EC" id="3.1.-.-" evidence="8"/>
<dbReference type="RefSeq" id="WP_343880730.1">
    <property type="nucleotide sequence ID" value="NZ_BAAAFO010000002.1"/>
</dbReference>
<comment type="cofactor">
    <cofactor evidence="1 8">
        <name>Mg(2+)</name>
        <dbReference type="ChEBI" id="CHEBI:18420"/>
    </cofactor>
</comment>
<evidence type="ECO:0000256" key="4">
    <source>
        <dbReference type="ARBA" id="ARBA00022723"/>
    </source>
</evidence>
<dbReference type="EMBL" id="BAAAFO010000002">
    <property type="protein sequence ID" value="GAA0245898.1"/>
    <property type="molecule type" value="Genomic_DNA"/>
</dbReference>
<dbReference type="InterPro" id="IPR029060">
    <property type="entry name" value="PIN-like_dom_sf"/>
</dbReference>
<evidence type="ECO:0000256" key="5">
    <source>
        <dbReference type="ARBA" id="ARBA00022801"/>
    </source>
</evidence>
<comment type="similarity">
    <text evidence="7 8">Belongs to the PINc/VapC protein family.</text>
</comment>
<comment type="function">
    <text evidence="8">Toxic component of a toxin-antitoxin (TA) system. An RNase.</text>
</comment>
<protein>
    <recommendedName>
        <fullName evidence="8">Ribonuclease VapC</fullName>
        <shortName evidence="8">RNase VapC</shortName>
        <ecNumber evidence="8">3.1.-.-</ecNumber>
    </recommendedName>
    <alternativeName>
        <fullName evidence="8">Toxin VapC</fullName>
    </alternativeName>
</protein>
<dbReference type="PANTHER" id="PTHR33653:SF1">
    <property type="entry name" value="RIBONUCLEASE VAPC2"/>
    <property type="match status" value="1"/>
</dbReference>
<keyword evidence="8" id="KW-0800">Toxin</keyword>
<dbReference type="CDD" id="cd18731">
    <property type="entry name" value="PIN_NgFitB-like"/>
    <property type="match status" value="1"/>
</dbReference>
<comment type="caution">
    <text evidence="10">The sequence shown here is derived from an EMBL/GenBank/DDBJ whole genome shotgun (WGS) entry which is preliminary data.</text>
</comment>
<feature type="binding site" evidence="8">
    <location>
        <position position="104"/>
    </location>
    <ligand>
        <name>Mg(2+)</name>
        <dbReference type="ChEBI" id="CHEBI:18420"/>
    </ligand>
</feature>